<dbReference type="AlphaFoldDB" id="A0A2D2DIN7"/>
<feature type="region of interest" description="Disordered" evidence="1">
    <location>
        <begin position="47"/>
        <end position="94"/>
    </location>
</feature>
<proteinExistence type="predicted"/>
<reference evidence="2" key="1">
    <citation type="submission" date="2017-10" db="EMBL/GenBank/DDBJ databases">
        <title>Massilia psychrophilum sp. nov., a novel purple-pigmented bacterium isolated from Tianshan glacier, Xinjiang Municipality, China.</title>
        <authorList>
            <person name="Wang H."/>
        </authorList>
    </citation>
    <scope>NUCLEOTIDE SEQUENCE [LARGE SCALE GENOMIC DNA]</scope>
    <source>
        <strain evidence="2">B2</strain>
    </source>
</reference>
<organism evidence="2 4">
    <name type="scientific">Massilia violaceinigra</name>
    <dbReference type="NCBI Taxonomy" id="2045208"/>
    <lineage>
        <taxon>Bacteria</taxon>
        <taxon>Pseudomonadati</taxon>
        <taxon>Pseudomonadota</taxon>
        <taxon>Betaproteobacteria</taxon>
        <taxon>Burkholderiales</taxon>
        <taxon>Oxalobacteraceae</taxon>
        <taxon>Telluria group</taxon>
        <taxon>Massilia</taxon>
    </lineage>
</organism>
<dbReference type="RefSeq" id="WP_099874825.1">
    <property type="nucleotide sequence ID" value="NZ_CP024608.1"/>
</dbReference>
<evidence type="ECO:0000313" key="3">
    <source>
        <dbReference type="EMBL" id="ATQ78627.1"/>
    </source>
</evidence>
<dbReference type="Proteomes" id="UP000229897">
    <property type="component" value="Chromosome"/>
</dbReference>
<name>A0A2D2DIN7_9BURK</name>
<dbReference type="KEGG" id="mass:CR152_10190"/>
<evidence type="ECO:0000256" key="1">
    <source>
        <dbReference type="SAM" id="MobiDB-lite"/>
    </source>
</evidence>
<evidence type="ECO:0000313" key="4">
    <source>
        <dbReference type="Proteomes" id="UP000229897"/>
    </source>
</evidence>
<dbReference type="EMBL" id="CP024608">
    <property type="protein sequence ID" value="ATQ74850.1"/>
    <property type="molecule type" value="Genomic_DNA"/>
</dbReference>
<gene>
    <name evidence="2" type="ORF">CR152_10190</name>
    <name evidence="3" type="ORF">CR152_31990</name>
</gene>
<keyword evidence="4" id="KW-1185">Reference proteome</keyword>
<feature type="compositionally biased region" description="Low complexity" evidence="1">
    <location>
        <begin position="51"/>
        <end position="62"/>
    </location>
</feature>
<sequence length="94" mass="9906">MAVTKIKAIDQFSHGRLSMAAGDTDTIELVEAHELAKAGLVEIVKERHTPAEASEPAPQAEAADSRDAGAKMAAAPENKMDDAALNKTHKSKAK</sequence>
<dbReference type="KEGG" id="mass:CR152_31990"/>
<protein>
    <submittedName>
        <fullName evidence="2">Uncharacterized protein</fullName>
    </submittedName>
</protein>
<evidence type="ECO:0000313" key="2">
    <source>
        <dbReference type="EMBL" id="ATQ74850.1"/>
    </source>
</evidence>
<accession>A0A2D2DIN7</accession>
<dbReference type="EMBL" id="CP024608">
    <property type="protein sequence ID" value="ATQ78627.1"/>
    <property type="molecule type" value="Genomic_DNA"/>
</dbReference>